<keyword evidence="3" id="KW-1133">Transmembrane helix</keyword>
<keyword evidence="4" id="KW-0472">Membrane</keyword>
<evidence type="ECO:0000256" key="5">
    <source>
        <dbReference type="ARBA" id="ARBA00023170"/>
    </source>
</evidence>
<sequence>IHITMSFFIAGGVLAISMEQYQLSITRESGGIARIRCKVLPKGAANTQLIHWYQQKEGESLKRVLYSIGSSSEYDQESYRKKFSVDIDNKKDECTLSVLKPEKSDNGKYYCAFWDSHS</sequence>
<feature type="domain" description="Ig-like" evidence="8">
    <location>
        <begin position="30"/>
        <end position="118"/>
    </location>
</feature>
<dbReference type="InterPro" id="IPR013106">
    <property type="entry name" value="Ig_V-set"/>
</dbReference>
<dbReference type="PANTHER" id="PTHR19256:SF65">
    <property type="entry name" value="T CELL RECEPTOR GAMMA CONSTANT 1-RELATED"/>
    <property type="match status" value="1"/>
</dbReference>
<evidence type="ECO:0000256" key="1">
    <source>
        <dbReference type="ARBA" id="ARBA00004370"/>
    </source>
</evidence>
<name>A0ABS2XPL7_POLSP</name>
<dbReference type="InterPro" id="IPR007110">
    <property type="entry name" value="Ig-like_dom"/>
</dbReference>
<organism evidence="9 10">
    <name type="scientific">Polyodon spathula</name>
    <name type="common">North American paddlefish</name>
    <name type="synonym">Squalus spathula</name>
    <dbReference type="NCBI Taxonomy" id="7913"/>
    <lineage>
        <taxon>Eukaryota</taxon>
        <taxon>Metazoa</taxon>
        <taxon>Chordata</taxon>
        <taxon>Craniata</taxon>
        <taxon>Vertebrata</taxon>
        <taxon>Euteleostomi</taxon>
        <taxon>Actinopterygii</taxon>
        <taxon>Chondrostei</taxon>
        <taxon>Acipenseriformes</taxon>
        <taxon>Polyodontidae</taxon>
        <taxon>Polyodon</taxon>
    </lineage>
</organism>
<feature type="chain" id="PRO_5047211513" evidence="7">
    <location>
        <begin position="16"/>
        <end position="118"/>
    </location>
</feature>
<dbReference type="SUPFAM" id="SSF48726">
    <property type="entry name" value="Immunoglobulin"/>
    <property type="match status" value="1"/>
</dbReference>
<evidence type="ECO:0000256" key="4">
    <source>
        <dbReference type="ARBA" id="ARBA00023136"/>
    </source>
</evidence>
<dbReference type="Gene3D" id="2.60.40.10">
    <property type="entry name" value="Immunoglobulins"/>
    <property type="match status" value="1"/>
</dbReference>
<evidence type="ECO:0000259" key="8">
    <source>
        <dbReference type="PROSITE" id="PS50835"/>
    </source>
</evidence>
<protein>
    <submittedName>
        <fullName evidence="9">TVC1 protein</fullName>
    </submittedName>
</protein>
<accession>A0ABS2XPL7</accession>
<keyword evidence="5" id="KW-0675">Receptor</keyword>
<evidence type="ECO:0000256" key="2">
    <source>
        <dbReference type="ARBA" id="ARBA00022692"/>
    </source>
</evidence>
<evidence type="ECO:0000256" key="7">
    <source>
        <dbReference type="SAM" id="SignalP"/>
    </source>
</evidence>
<comment type="caution">
    <text evidence="9">The sequence shown here is derived from an EMBL/GenBank/DDBJ whole genome shotgun (WGS) entry which is preliminary data.</text>
</comment>
<gene>
    <name evidence="9" type="primary">Tvc1</name>
    <name evidence="9" type="ORF">GTO93_0016355</name>
</gene>
<dbReference type="InterPro" id="IPR036179">
    <property type="entry name" value="Ig-like_dom_sf"/>
</dbReference>
<dbReference type="Proteomes" id="UP001166093">
    <property type="component" value="Unassembled WGS sequence"/>
</dbReference>
<evidence type="ECO:0000313" key="9">
    <source>
        <dbReference type="EMBL" id="MBN3276275.1"/>
    </source>
</evidence>
<keyword evidence="2" id="KW-0812">Transmembrane</keyword>
<dbReference type="EMBL" id="JAAWVQ010058534">
    <property type="protein sequence ID" value="MBN3276275.1"/>
    <property type="molecule type" value="Genomic_DNA"/>
</dbReference>
<dbReference type="SMART" id="SM00406">
    <property type="entry name" value="IGv"/>
    <property type="match status" value="1"/>
</dbReference>
<keyword evidence="6" id="KW-0393">Immunoglobulin domain</keyword>
<dbReference type="InterPro" id="IPR051117">
    <property type="entry name" value="TRG_var/const_region"/>
</dbReference>
<feature type="non-terminal residue" evidence="9">
    <location>
        <position position="118"/>
    </location>
</feature>
<comment type="subcellular location">
    <subcellularLocation>
        <location evidence="1">Membrane</location>
    </subcellularLocation>
</comment>
<keyword evidence="10" id="KW-1185">Reference proteome</keyword>
<evidence type="ECO:0000256" key="3">
    <source>
        <dbReference type="ARBA" id="ARBA00022989"/>
    </source>
</evidence>
<evidence type="ECO:0000256" key="6">
    <source>
        <dbReference type="ARBA" id="ARBA00023319"/>
    </source>
</evidence>
<keyword evidence="7" id="KW-0732">Signal</keyword>
<dbReference type="PANTHER" id="PTHR19256">
    <property type="entry name" value="T-CELL RECEPTOR GAMMA CHAIN"/>
    <property type="match status" value="1"/>
</dbReference>
<feature type="signal peptide" evidence="7">
    <location>
        <begin position="1"/>
        <end position="15"/>
    </location>
</feature>
<dbReference type="PROSITE" id="PS50835">
    <property type="entry name" value="IG_LIKE"/>
    <property type="match status" value="1"/>
</dbReference>
<feature type="non-terminal residue" evidence="9">
    <location>
        <position position="1"/>
    </location>
</feature>
<evidence type="ECO:0000313" key="10">
    <source>
        <dbReference type="Proteomes" id="UP001166093"/>
    </source>
</evidence>
<reference evidence="9" key="1">
    <citation type="journal article" date="2021" name="Cell">
        <title>Tracing the genetic footprints of vertebrate landing in non-teleost ray-finned fishes.</title>
        <authorList>
            <person name="Bi X."/>
            <person name="Wang K."/>
            <person name="Yang L."/>
            <person name="Pan H."/>
            <person name="Jiang H."/>
            <person name="Wei Q."/>
            <person name="Fang M."/>
            <person name="Yu H."/>
            <person name="Zhu C."/>
            <person name="Cai Y."/>
            <person name="He Y."/>
            <person name="Gan X."/>
            <person name="Zeng H."/>
            <person name="Yu D."/>
            <person name="Zhu Y."/>
            <person name="Jiang H."/>
            <person name="Qiu Q."/>
            <person name="Yang H."/>
            <person name="Zhang Y.E."/>
            <person name="Wang W."/>
            <person name="Zhu M."/>
            <person name="He S."/>
            <person name="Zhang G."/>
        </authorList>
    </citation>
    <scope>NUCLEOTIDE SEQUENCE</scope>
    <source>
        <strain evidence="9">Pddl_001</strain>
    </source>
</reference>
<dbReference type="InterPro" id="IPR013783">
    <property type="entry name" value="Ig-like_fold"/>
</dbReference>
<dbReference type="Pfam" id="PF07686">
    <property type="entry name" value="V-set"/>
    <property type="match status" value="1"/>
</dbReference>
<proteinExistence type="predicted"/>